<sequence>MAYWEEDMVASTYRAGAAERMRRFRRSIDVPMRSRSPRGAFFAILFALAIQLPWATCAQARERGQGALYNPGVSIGLPTGMNPPEGFLATSSLNFYSADNTLAVPNSRAPSTSINVTSEAPRFFWTMPWKVFGATEMMWMAQPYVWLSVKSPSGTTKVSGFGNTLLEPINLSWNLHHHLHGSIELGVYVPDGDFPKGAAAHIGNDFYTFQQEASLTYLANSYSATAHFLYNTNTASAGTHYRSGDQAFLELYATKTFNRFSIGPVAYMSKQVTADNQFDKIVASASKPQQIAVGGIAAYNFGRVSLQVYVTQDVEARYGGSTGTRVWTRLAIPFSSHNRSATRYTAP</sequence>
<reference evidence="1 2" key="1">
    <citation type="journal article" date="2014" name="World J. Microbiol. Biotechnol.">
        <title>Biodiversity and physiological characteristics of Antarctic and Arctic lichens-associated bacteria.</title>
        <authorList>
            <person name="Lee Y.M."/>
            <person name="Kim E.H."/>
            <person name="Lee H.K."/>
            <person name="Hong S.G."/>
        </authorList>
    </citation>
    <scope>NUCLEOTIDE SEQUENCE [LARGE SCALE GENOMIC DNA]</scope>
    <source>
        <strain evidence="1 2">PAMC 26569</strain>
    </source>
</reference>
<dbReference type="KEGG" id="lck:HN018_09405"/>
<keyword evidence="2" id="KW-1185">Reference proteome</keyword>
<name>A0A6M8HPF4_9PROT</name>
<evidence type="ECO:0000313" key="2">
    <source>
        <dbReference type="Proteomes" id="UP000500767"/>
    </source>
</evidence>
<dbReference type="EMBL" id="CP053708">
    <property type="protein sequence ID" value="QKE90232.1"/>
    <property type="molecule type" value="Genomic_DNA"/>
</dbReference>
<dbReference type="AlphaFoldDB" id="A0A6M8HPF4"/>
<organism evidence="1 2">
    <name type="scientific">Lichenicola cladoniae</name>
    <dbReference type="NCBI Taxonomy" id="1484109"/>
    <lineage>
        <taxon>Bacteria</taxon>
        <taxon>Pseudomonadati</taxon>
        <taxon>Pseudomonadota</taxon>
        <taxon>Alphaproteobacteria</taxon>
        <taxon>Acetobacterales</taxon>
        <taxon>Acetobacteraceae</taxon>
        <taxon>Lichenicola</taxon>
    </lineage>
</organism>
<proteinExistence type="predicted"/>
<evidence type="ECO:0000313" key="1">
    <source>
        <dbReference type="EMBL" id="QKE90232.1"/>
    </source>
</evidence>
<dbReference type="Pfam" id="PF13557">
    <property type="entry name" value="Phenol_MetA_deg"/>
    <property type="match status" value="1"/>
</dbReference>
<dbReference type="InterPro" id="IPR025737">
    <property type="entry name" value="FApF"/>
</dbReference>
<dbReference type="Proteomes" id="UP000500767">
    <property type="component" value="Chromosome"/>
</dbReference>
<protein>
    <submittedName>
        <fullName evidence="1">Uncharacterized protein</fullName>
    </submittedName>
</protein>
<gene>
    <name evidence="1" type="ORF">HN018_09405</name>
</gene>
<dbReference type="RefSeq" id="WP_171834087.1">
    <property type="nucleotide sequence ID" value="NZ_CP053708.1"/>
</dbReference>
<accession>A0A6M8HPF4</accession>